<dbReference type="Gene3D" id="3.40.50.1950">
    <property type="entry name" value="Flavin prenyltransferase-like"/>
    <property type="match status" value="1"/>
</dbReference>
<gene>
    <name evidence="2" type="ORF">H2C83_13250</name>
</gene>
<name>A0A7W1XU71_9BACL</name>
<organism evidence="2 3">
    <name type="scientific">Thermoactinomyces mirandus</name>
    <dbReference type="NCBI Taxonomy" id="2756294"/>
    <lineage>
        <taxon>Bacteria</taxon>
        <taxon>Bacillati</taxon>
        <taxon>Bacillota</taxon>
        <taxon>Bacilli</taxon>
        <taxon>Bacillales</taxon>
        <taxon>Thermoactinomycetaceae</taxon>
        <taxon>Thermoactinomyces</taxon>
    </lineage>
</organism>
<dbReference type="AlphaFoldDB" id="A0A7W1XU71"/>
<dbReference type="InterPro" id="IPR003382">
    <property type="entry name" value="Flavoprotein"/>
</dbReference>
<dbReference type="EMBL" id="JACEOL010000043">
    <property type="protein sequence ID" value="MBA4603268.1"/>
    <property type="molecule type" value="Genomic_DNA"/>
</dbReference>
<sequence length="254" mass="28531">MNTDEVIDLIVERVLEKLKQREKQALIIFNGSFTGLKESLIQLKKMQERNWKLKVVLSKSAGHLLDPDHLKKELSVQEICIEGRDKNLQSLDKDYSLLIMPTLTKNSAAKISLGIADNLTTSLVSRFIMRGLPIIAAKDACLPEERKKTPSDYLNMFENYLDKLERFGLKLVKTDEIFQTVSENEPGPVHRFFPETAVKPGPQHIRGKKVVTQSDILDAIDTGRVLNVQAKAIITPLAMETANDAGVKIVRLGE</sequence>
<keyword evidence="3" id="KW-1185">Reference proteome</keyword>
<dbReference type="Proteomes" id="UP000538292">
    <property type="component" value="Unassembled WGS sequence"/>
</dbReference>
<accession>A0A7W1XU71</accession>
<evidence type="ECO:0000313" key="3">
    <source>
        <dbReference type="Proteomes" id="UP000538292"/>
    </source>
</evidence>
<dbReference type="SUPFAM" id="SSF52507">
    <property type="entry name" value="Homo-oligomeric flavin-containing Cys decarboxylases, HFCD"/>
    <property type="match status" value="1"/>
</dbReference>
<feature type="domain" description="Flavoprotein" evidence="1">
    <location>
        <begin position="25"/>
        <end position="126"/>
    </location>
</feature>
<evidence type="ECO:0000313" key="2">
    <source>
        <dbReference type="EMBL" id="MBA4603268.1"/>
    </source>
</evidence>
<proteinExistence type="predicted"/>
<evidence type="ECO:0000259" key="1">
    <source>
        <dbReference type="Pfam" id="PF02441"/>
    </source>
</evidence>
<reference evidence="2 3" key="1">
    <citation type="submission" date="2020-07" db="EMBL/GenBank/DDBJ databases">
        <title>Thermoactinomyces phylogeny.</title>
        <authorList>
            <person name="Dunlap C."/>
        </authorList>
    </citation>
    <scope>NUCLEOTIDE SEQUENCE [LARGE SCALE GENOMIC DNA]</scope>
    <source>
        <strain evidence="2 3">AMNI-1</strain>
    </source>
</reference>
<comment type="caution">
    <text evidence="2">The sequence shown here is derived from an EMBL/GenBank/DDBJ whole genome shotgun (WGS) entry which is preliminary data.</text>
</comment>
<dbReference type="InterPro" id="IPR036551">
    <property type="entry name" value="Flavin_trans-like"/>
</dbReference>
<dbReference type="Pfam" id="PF02441">
    <property type="entry name" value="Flavoprotein"/>
    <property type="match status" value="1"/>
</dbReference>
<dbReference type="GO" id="GO:0003824">
    <property type="term" value="F:catalytic activity"/>
    <property type="evidence" value="ECO:0007669"/>
    <property type="project" value="InterPro"/>
</dbReference>
<protein>
    <recommendedName>
        <fullName evidence="1">Flavoprotein domain-containing protein</fullName>
    </recommendedName>
</protein>
<dbReference type="RefSeq" id="WP_181741635.1">
    <property type="nucleotide sequence ID" value="NZ_JACEOL010000043.1"/>
</dbReference>